<dbReference type="Gene3D" id="3.40.50.2300">
    <property type="match status" value="1"/>
</dbReference>
<feature type="domain" description="PAS" evidence="12">
    <location>
        <begin position="645"/>
        <end position="692"/>
    </location>
</feature>
<dbReference type="PANTHER" id="PTHR45339">
    <property type="entry name" value="HYBRID SIGNAL TRANSDUCTION HISTIDINE KINASE J"/>
    <property type="match status" value="1"/>
</dbReference>
<evidence type="ECO:0000256" key="1">
    <source>
        <dbReference type="ARBA" id="ARBA00000085"/>
    </source>
</evidence>
<dbReference type="CDD" id="cd17546">
    <property type="entry name" value="REC_hyHK_CKI1_RcsC-like"/>
    <property type="match status" value="1"/>
</dbReference>
<dbReference type="EMBL" id="JAQQXT010000006">
    <property type="protein sequence ID" value="MDC8772299.1"/>
    <property type="molecule type" value="Genomic_DNA"/>
</dbReference>
<dbReference type="Gene3D" id="3.30.450.20">
    <property type="entry name" value="PAS domain"/>
    <property type="match status" value="3"/>
</dbReference>
<evidence type="ECO:0000259" key="14">
    <source>
        <dbReference type="PROSITE" id="PS50894"/>
    </source>
</evidence>
<feature type="domain" description="PAS" evidence="12">
    <location>
        <begin position="766"/>
        <end position="811"/>
    </location>
</feature>
<dbReference type="SUPFAM" id="SSF55785">
    <property type="entry name" value="PYP-like sensor domain (PAS domain)"/>
    <property type="match status" value="3"/>
</dbReference>
<keyword evidence="5" id="KW-0418">Kinase</keyword>
<dbReference type="Pfam" id="PF13185">
    <property type="entry name" value="GAF_2"/>
    <property type="match status" value="1"/>
</dbReference>
<feature type="modified residue" description="4-aspartylphosphate" evidence="8">
    <location>
        <position position="1231"/>
    </location>
</feature>
<dbReference type="InterPro" id="IPR036097">
    <property type="entry name" value="HisK_dim/P_sf"/>
</dbReference>
<dbReference type="SMART" id="SM00388">
    <property type="entry name" value="HisKA"/>
    <property type="match status" value="1"/>
</dbReference>
<sequence length="1536" mass="168333">MPRGHKRLLLMLLSMAAALPLLAWAYLHWAIPQAEAKAFANLEAIAQLKTEQVESWLSERLSDGHALMSNSSLIDEVLSLKSASTDANQEHVEQQLRAIQQAYGYAAVALFSSSAEALLSSGEPLQDSPPDAALVRQALQTGELQLGELGPDKQGRMRMDLLVPLIHHPGGAHMAAGAVLLRIDPQQFLFPYMQRWPVVSDSGQTLLLRRDGESALFLNNPQHISPGAEPLRLPLSQSERPAAQALSAKGPGTTKGLDHRQIAVLGAYRQVRGSSWTLLAKMSRDEVLQPVREALFWGGLLGLLAMSSLLAAVVQMQRAQQREQDLALLRKQGEAEQQIQQFFELPFIGMASSEPASKTLGHFNDYLCELLGYSRSELERMNWAEVTHPQDLAEELPLYERVLRGEAEGYRLQKRFFRKDGQTVHADVNVKCLRAEDGSVSLFLATVQDISASISAADKLQRQVDLYAALYESNQAILHSHDEQHLFERICRSAVTLGRLRTAWIGFVDPLTLQIKPQARFGAAADYMEQVPVSVDPLIPGGQGTSGQAIREDKPQWAQDFIHDPRTQPWLELGLANGWGSSASLPLHREGIACGVLVLTAAEADAFDAETQELLLAMASEVDYALANFDRERQRAFTEAELRRSQRRFATAFQSSPIAAAITTLHEGRFLQVNRNFERELGWPAEDILGRTSTEMGFWYQESQRQEWMQVIREQGRLIGYETQWRTSSGELRTISLSGEVTELDEQPCVLAFVIDVTEQKATEQRLRMLSLAIEQSPESIVITDLDTHIEYVNQAFVESSGYSREELMGQKPSVLKSGRTPASIYASLWAALNRGQVWKGELANRRKDGSEYAEFAIITPIYQADGKLTHYVALKEDITERKRIGEELNQHRHHLEELVVDRTHELALARQTAEAANQAKSSFLAHMSHEIRTPMNAIIGLSYLLRRDEPRPGQLARLKKIDLAAAHLLATINDILDVSKIEAGRLSLEERDFHIDALLDQVYSMMAEQAHAKGLQLSMERGEGMPDWLRGDQTRLRQALLNYVSNALKFTEQGRITVRVQLASTEPAGADAAPLLLLRFEVEDSGIGISAQALSTLFHAFQQADSSITRKYGGTGLGLTITQLLAQLMGGEAGAQSEPGMGSTFWFTARLAPGEPQAASPALGAANELEQALREQHGGARVLLVDDVEINLELGRLLLEGCGLQVDVARNGREALECVAASSYDLVLMDMQMPEMDGLSASRAIRRSPAHAKLPILAMTANVFEEDRQSCLEAGMNDFVAKPVEPRELYAALLKWLPARTPSTAPGTAPVTAPGATPGAAPAALPLPALPKPKPPNPALQALGELAGLDHQHGLQVWRDAQIYGRHLQLFAAEHRDLLARLQAEPSEAAALLHKVKGAAGNLGLIQLARLSADAENRLHADASAVLDGAALQAALAQATQSIEQFCAALDAQAPAPAAALLEPAQSRALLQTGLRDLLLSLDADNPELVEPLLAQLAGLLPPEQLQPILTAVESFDFRAAELATEELAARLNLA</sequence>
<dbReference type="Gene3D" id="3.30.450.40">
    <property type="match status" value="1"/>
</dbReference>
<dbReference type="Pfam" id="PF00512">
    <property type="entry name" value="HisKA"/>
    <property type="match status" value="1"/>
</dbReference>
<dbReference type="PROSITE" id="PS50113">
    <property type="entry name" value="PAC"/>
    <property type="match status" value="2"/>
</dbReference>
<dbReference type="SMART" id="SM00091">
    <property type="entry name" value="PAS"/>
    <property type="match status" value="3"/>
</dbReference>
<evidence type="ECO:0000256" key="5">
    <source>
        <dbReference type="ARBA" id="ARBA00022777"/>
    </source>
</evidence>
<dbReference type="InterPro" id="IPR011006">
    <property type="entry name" value="CheY-like_superfamily"/>
</dbReference>
<dbReference type="CDD" id="cd16922">
    <property type="entry name" value="HATPase_EvgS-ArcB-TorS-like"/>
    <property type="match status" value="1"/>
</dbReference>
<dbReference type="PROSITE" id="PS50112">
    <property type="entry name" value="PAS"/>
    <property type="match status" value="3"/>
</dbReference>
<evidence type="ECO:0000256" key="3">
    <source>
        <dbReference type="ARBA" id="ARBA00022553"/>
    </source>
</evidence>
<dbReference type="Proteomes" id="UP001221189">
    <property type="component" value="Unassembled WGS sequence"/>
</dbReference>
<keyword evidence="4" id="KW-0808">Transferase</keyword>
<evidence type="ECO:0000313" key="15">
    <source>
        <dbReference type="EMBL" id="MDC8772299.1"/>
    </source>
</evidence>
<feature type="domain" description="Response regulatory" evidence="11">
    <location>
        <begin position="1182"/>
        <end position="1298"/>
    </location>
</feature>
<dbReference type="SMART" id="SM00086">
    <property type="entry name" value="PAC"/>
    <property type="match status" value="3"/>
</dbReference>
<feature type="domain" description="PAS" evidence="12">
    <location>
        <begin position="362"/>
        <end position="406"/>
    </location>
</feature>
<dbReference type="PANTHER" id="PTHR45339:SF5">
    <property type="entry name" value="HISTIDINE KINASE"/>
    <property type="match status" value="1"/>
</dbReference>
<dbReference type="InterPro" id="IPR005467">
    <property type="entry name" value="His_kinase_dom"/>
</dbReference>
<accession>A0ABT5KEE7</accession>
<dbReference type="InterPro" id="IPR035965">
    <property type="entry name" value="PAS-like_dom_sf"/>
</dbReference>
<evidence type="ECO:0000256" key="6">
    <source>
        <dbReference type="ARBA" id="ARBA00023012"/>
    </source>
</evidence>
<keyword evidence="6" id="KW-0902">Two-component regulatory system</keyword>
<organism evidence="15 16">
    <name type="scientific">Roseateles albus</name>
    <dbReference type="NCBI Taxonomy" id="2987525"/>
    <lineage>
        <taxon>Bacteria</taxon>
        <taxon>Pseudomonadati</taxon>
        <taxon>Pseudomonadota</taxon>
        <taxon>Betaproteobacteria</taxon>
        <taxon>Burkholderiales</taxon>
        <taxon>Sphaerotilaceae</taxon>
        <taxon>Roseateles</taxon>
    </lineage>
</organism>
<dbReference type="EC" id="2.7.13.3" evidence="2"/>
<feature type="domain" description="PAC" evidence="13">
    <location>
        <begin position="410"/>
        <end position="462"/>
    </location>
</feature>
<dbReference type="Gene3D" id="3.30.565.10">
    <property type="entry name" value="Histidine kinase-like ATPase, C-terminal domain"/>
    <property type="match status" value="1"/>
</dbReference>
<evidence type="ECO:0000259" key="13">
    <source>
        <dbReference type="PROSITE" id="PS50113"/>
    </source>
</evidence>
<evidence type="ECO:0000259" key="11">
    <source>
        <dbReference type="PROSITE" id="PS50110"/>
    </source>
</evidence>
<dbReference type="Pfam" id="PF13426">
    <property type="entry name" value="PAS_9"/>
    <property type="match status" value="2"/>
</dbReference>
<dbReference type="InterPro" id="IPR029016">
    <property type="entry name" value="GAF-like_dom_sf"/>
</dbReference>
<dbReference type="PROSITE" id="PS50894">
    <property type="entry name" value="HPT"/>
    <property type="match status" value="1"/>
</dbReference>
<dbReference type="NCBIfam" id="TIGR00229">
    <property type="entry name" value="sensory_box"/>
    <property type="match status" value="3"/>
</dbReference>
<proteinExistence type="predicted"/>
<evidence type="ECO:0000256" key="2">
    <source>
        <dbReference type="ARBA" id="ARBA00012438"/>
    </source>
</evidence>
<dbReference type="SUPFAM" id="SSF47226">
    <property type="entry name" value="Histidine-containing phosphotransfer domain, HPT domain"/>
    <property type="match status" value="1"/>
</dbReference>
<evidence type="ECO:0000256" key="9">
    <source>
        <dbReference type="SAM" id="MobiDB-lite"/>
    </source>
</evidence>
<comment type="catalytic activity">
    <reaction evidence="1">
        <text>ATP + protein L-histidine = ADP + protein N-phospho-L-histidine.</text>
        <dbReference type="EC" id="2.7.13.3"/>
    </reaction>
</comment>
<gene>
    <name evidence="15" type="ORF">PRZ03_12015</name>
</gene>
<comment type="caution">
    <text evidence="15">The sequence shown here is derived from an EMBL/GenBank/DDBJ whole genome shotgun (WGS) entry which is preliminary data.</text>
</comment>
<dbReference type="InterPro" id="IPR000700">
    <property type="entry name" value="PAS-assoc_C"/>
</dbReference>
<keyword evidence="16" id="KW-1185">Reference proteome</keyword>
<evidence type="ECO:0000256" key="8">
    <source>
        <dbReference type="PROSITE-ProRule" id="PRU00169"/>
    </source>
</evidence>
<dbReference type="RefSeq" id="WP_273600552.1">
    <property type="nucleotide sequence ID" value="NZ_JAQQXT010000006.1"/>
</dbReference>
<dbReference type="SUPFAM" id="SSF55781">
    <property type="entry name" value="GAF domain-like"/>
    <property type="match status" value="1"/>
</dbReference>
<evidence type="ECO:0000256" key="7">
    <source>
        <dbReference type="PROSITE-ProRule" id="PRU00110"/>
    </source>
</evidence>
<dbReference type="SMART" id="SM00448">
    <property type="entry name" value="REC"/>
    <property type="match status" value="1"/>
</dbReference>
<evidence type="ECO:0000259" key="10">
    <source>
        <dbReference type="PROSITE" id="PS50109"/>
    </source>
</evidence>
<dbReference type="InterPro" id="IPR000014">
    <property type="entry name" value="PAS"/>
</dbReference>
<dbReference type="Pfam" id="PF02518">
    <property type="entry name" value="HATPase_c"/>
    <property type="match status" value="1"/>
</dbReference>
<reference evidence="15 16" key="1">
    <citation type="submission" date="2022-10" db="EMBL/GenBank/DDBJ databases">
        <title>Paucibacter sp. hw1 Genome sequencing.</title>
        <authorList>
            <person name="Park S."/>
        </authorList>
    </citation>
    <scope>NUCLEOTIDE SEQUENCE [LARGE SCALE GENOMIC DNA]</scope>
    <source>
        <strain evidence="16">hw1</strain>
    </source>
</reference>
<dbReference type="InterPro" id="IPR001789">
    <property type="entry name" value="Sig_transdc_resp-reg_receiver"/>
</dbReference>
<evidence type="ECO:0000256" key="4">
    <source>
        <dbReference type="ARBA" id="ARBA00022679"/>
    </source>
</evidence>
<dbReference type="InterPro" id="IPR003594">
    <property type="entry name" value="HATPase_dom"/>
</dbReference>
<dbReference type="SUPFAM" id="SSF47384">
    <property type="entry name" value="Homodimeric domain of signal transducing histidine kinase"/>
    <property type="match status" value="1"/>
</dbReference>
<feature type="domain" description="HPt" evidence="14">
    <location>
        <begin position="1354"/>
        <end position="1454"/>
    </location>
</feature>
<name>A0ABT5KEE7_9BURK</name>
<feature type="domain" description="PAC" evidence="13">
    <location>
        <begin position="839"/>
        <end position="891"/>
    </location>
</feature>
<feature type="domain" description="Histidine kinase" evidence="10">
    <location>
        <begin position="927"/>
        <end position="1154"/>
    </location>
</feature>
<dbReference type="CDD" id="cd00130">
    <property type="entry name" value="PAS"/>
    <property type="match status" value="3"/>
</dbReference>
<dbReference type="SMART" id="SM00387">
    <property type="entry name" value="HATPase_c"/>
    <property type="match status" value="1"/>
</dbReference>
<dbReference type="InterPro" id="IPR008207">
    <property type="entry name" value="Sig_transdc_His_kin_Hpt_dom"/>
</dbReference>
<dbReference type="SUPFAM" id="SSF52172">
    <property type="entry name" value="CheY-like"/>
    <property type="match status" value="1"/>
</dbReference>
<protein>
    <recommendedName>
        <fullName evidence="2">histidine kinase</fullName>
        <ecNumber evidence="2">2.7.13.3</ecNumber>
    </recommendedName>
</protein>
<evidence type="ECO:0000313" key="16">
    <source>
        <dbReference type="Proteomes" id="UP001221189"/>
    </source>
</evidence>
<feature type="region of interest" description="Disordered" evidence="9">
    <location>
        <begin position="1304"/>
        <end position="1323"/>
    </location>
</feature>
<dbReference type="InterPro" id="IPR036641">
    <property type="entry name" value="HPT_dom_sf"/>
</dbReference>
<dbReference type="InterPro" id="IPR003661">
    <property type="entry name" value="HisK_dim/P_dom"/>
</dbReference>
<dbReference type="InterPro" id="IPR004358">
    <property type="entry name" value="Sig_transdc_His_kin-like_C"/>
</dbReference>
<dbReference type="Pfam" id="PF08447">
    <property type="entry name" value="PAS_3"/>
    <property type="match status" value="1"/>
</dbReference>
<feature type="modified residue" description="Phosphohistidine" evidence="7">
    <location>
        <position position="1395"/>
    </location>
</feature>
<dbReference type="CDD" id="cd00082">
    <property type="entry name" value="HisKA"/>
    <property type="match status" value="1"/>
</dbReference>
<dbReference type="Pfam" id="PF00072">
    <property type="entry name" value="Response_reg"/>
    <property type="match status" value="1"/>
</dbReference>
<dbReference type="PROSITE" id="PS50110">
    <property type="entry name" value="RESPONSE_REGULATORY"/>
    <property type="match status" value="1"/>
</dbReference>
<dbReference type="InterPro" id="IPR001610">
    <property type="entry name" value="PAC"/>
</dbReference>
<dbReference type="InterPro" id="IPR003018">
    <property type="entry name" value="GAF"/>
</dbReference>
<evidence type="ECO:0000259" key="12">
    <source>
        <dbReference type="PROSITE" id="PS50112"/>
    </source>
</evidence>
<dbReference type="Gene3D" id="1.20.120.160">
    <property type="entry name" value="HPT domain"/>
    <property type="match status" value="1"/>
</dbReference>
<dbReference type="InterPro" id="IPR013655">
    <property type="entry name" value="PAS_fold_3"/>
</dbReference>
<dbReference type="InterPro" id="IPR036890">
    <property type="entry name" value="HATPase_C_sf"/>
</dbReference>
<dbReference type="PRINTS" id="PR00344">
    <property type="entry name" value="BCTRLSENSOR"/>
</dbReference>
<dbReference type="PROSITE" id="PS50109">
    <property type="entry name" value="HIS_KIN"/>
    <property type="match status" value="1"/>
</dbReference>
<keyword evidence="3 8" id="KW-0597">Phosphoprotein</keyword>
<dbReference type="SUPFAM" id="SSF55874">
    <property type="entry name" value="ATPase domain of HSP90 chaperone/DNA topoisomerase II/histidine kinase"/>
    <property type="match status" value="1"/>
</dbReference>
<dbReference type="Gene3D" id="1.10.287.130">
    <property type="match status" value="1"/>
</dbReference>